<keyword evidence="1" id="KW-0472">Membrane</keyword>
<dbReference type="PANTHER" id="PTHR34220">
    <property type="entry name" value="SENSOR HISTIDINE KINASE YPDA"/>
    <property type="match status" value="1"/>
</dbReference>
<evidence type="ECO:0000313" key="4">
    <source>
        <dbReference type="Proteomes" id="UP000192761"/>
    </source>
</evidence>
<accession>A0A1W1XBV3</accession>
<keyword evidence="1" id="KW-1133">Transmembrane helix</keyword>
<sequence>MNRPAVDDELPDFRNLGVLLHALVYAHVLLVMHVLTSLPAWHGWAERLTEASLWLELTLLPSLALLSGLSPQLLRLPFRLGVPVVCALVLVCNALANQLLKPFEPAQHARLAGELICLLATLGFLGILRLRQRALSPRLSEARLSALQARIRPHFFFNSLNAVLSLIRSEPAKAEQALLDISDLFRVVMQDNRHLSRLAREVELAEHYVNIETLRLGDRLKVEWHTEKMPADAAVPPLMLQPLIENAVYYGIEPALEPGPIQVNIFRMRNDVHIDVKNPPPPPGYVRTHKGNGMALDNIRERLLLHFDAEASLTTQATSDYYQVHIVVPYREIPHDDTAAPFSRR</sequence>
<keyword evidence="4" id="KW-1185">Reference proteome</keyword>
<dbReference type="GO" id="GO:0000155">
    <property type="term" value="F:phosphorelay sensor kinase activity"/>
    <property type="evidence" value="ECO:0007669"/>
    <property type="project" value="InterPro"/>
</dbReference>
<dbReference type="GO" id="GO:0016020">
    <property type="term" value="C:membrane"/>
    <property type="evidence" value="ECO:0007669"/>
    <property type="project" value="InterPro"/>
</dbReference>
<keyword evidence="3" id="KW-0808">Transferase</keyword>
<dbReference type="Gene3D" id="3.30.565.10">
    <property type="entry name" value="Histidine kinase-like ATPase, C-terminal domain"/>
    <property type="match status" value="1"/>
</dbReference>
<name>A0A1W1XBV3_9NEIS</name>
<dbReference type="Pfam" id="PF06580">
    <property type="entry name" value="His_kinase"/>
    <property type="match status" value="1"/>
</dbReference>
<dbReference type="RefSeq" id="WP_245804280.1">
    <property type="nucleotide sequence ID" value="NZ_FWXD01000005.1"/>
</dbReference>
<keyword evidence="1" id="KW-0812">Transmembrane</keyword>
<dbReference type="SUPFAM" id="SSF55874">
    <property type="entry name" value="ATPase domain of HSP90 chaperone/DNA topoisomerase II/histidine kinase"/>
    <property type="match status" value="1"/>
</dbReference>
<evidence type="ECO:0000313" key="3">
    <source>
        <dbReference type="EMBL" id="SMC20991.1"/>
    </source>
</evidence>
<organism evidence="3 4">
    <name type="scientific">Andreprevotia lacus DSM 23236</name>
    <dbReference type="NCBI Taxonomy" id="1121001"/>
    <lineage>
        <taxon>Bacteria</taxon>
        <taxon>Pseudomonadati</taxon>
        <taxon>Pseudomonadota</taxon>
        <taxon>Betaproteobacteria</taxon>
        <taxon>Neisseriales</taxon>
        <taxon>Chitinibacteraceae</taxon>
        <taxon>Andreprevotia</taxon>
    </lineage>
</organism>
<dbReference type="STRING" id="1121001.SAMN02745857_01099"/>
<reference evidence="3 4" key="1">
    <citation type="submission" date="2017-04" db="EMBL/GenBank/DDBJ databases">
        <authorList>
            <person name="Afonso C.L."/>
            <person name="Miller P.J."/>
            <person name="Scott M.A."/>
            <person name="Spackman E."/>
            <person name="Goraichik I."/>
            <person name="Dimitrov K.M."/>
            <person name="Suarez D.L."/>
            <person name="Swayne D.E."/>
        </authorList>
    </citation>
    <scope>NUCLEOTIDE SEQUENCE [LARGE SCALE GENOMIC DNA]</scope>
    <source>
        <strain evidence="3 4">DSM 23236</strain>
    </source>
</reference>
<dbReference type="EMBL" id="FWXD01000005">
    <property type="protein sequence ID" value="SMC20991.1"/>
    <property type="molecule type" value="Genomic_DNA"/>
</dbReference>
<dbReference type="InterPro" id="IPR050640">
    <property type="entry name" value="Bact_2-comp_sensor_kinase"/>
</dbReference>
<feature type="domain" description="Signal transduction histidine kinase internal region" evidence="2">
    <location>
        <begin position="142"/>
        <end position="220"/>
    </location>
</feature>
<proteinExistence type="predicted"/>
<evidence type="ECO:0000259" key="2">
    <source>
        <dbReference type="Pfam" id="PF06580"/>
    </source>
</evidence>
<feature type="transmembrane region" description="Helical" evidence="1">
    <location>
        <begin position="112"/>
        <end position="130"/>
    </location>
</feature>
<dbReference type="InterPro" id="IPR010559">
    <property type="entry name" value="Sig_transdc_His_kin_internal"/>
</dbReference>
<dbReference type="PANTHER" id="PTHR34220:SF7">
    <property type="entry name" value="SENSOR HISTIDINE KINASE YPDA"/>
    <property type="match status" value="1"/>
</dbReference>
<feature type="transmembrane region" description="Helical" evidence="1">
    <location>
        <begin position="53"/>
        <end position="74"/>
    </location>
</feature>
<feature type="transmembrane region" description="Helical" evidence="1">
    <location>
        <begin position="80"/>
        <end position="100"/>
    </location>
</feature>
<dbReference type="AlphaFoldDB" id="A0A1W1XBV3"/>
<protein>
    <submittedName>
        <fullName evidence="3">Two-component system, LytT family, sensor histidine kinase AlgZ</fullName>
    </submittedName>
</protein>
<dbReference type="InterPro" id="IPR036890">
    <property type="entry name" value="HATPase_C_sf"/>
</dbReference>
<gene>
    <name evidence="3" type="ORF">SAMN02745857_01099</name>
</gene>
<dbReference type="Proteomes" id="UP000192761">
    <property type="component" value="Unassembled WGS sequence"/>
</dbReference>
<evidence type="ECO:0000256" key="1">
    <source>
        <dbReference type="SAM" id="Phobius"/>
    </source>
</evidence>
<feature type="transmembrane region" description="Helical" evidence="1">
    <location>
        <begin position="20"/>
        <end position="41"/>
    </location>
</feature>
<keyword evidence="3" id="KW-0418">Kinase</keyword>